<dbReference type="EMBL" id="FTNZ01000015">
    <property type="protein sequence ID" value="SIS62277.1"/>
    <property type="molecule type" value="Genomic_DNA"/>
</dbReference>
<dbReference type="Pfam" id="PF05147">
    <property type="entry name" value="LANC_like"/>
    <property type="match status" value="1"/>
</dbReference>
<dbReference type="InterPro" id="IPR007822">
    <property type="entry name" value="LANC-like"/>
</dbReference>
<reference evidence="1 2" key="1">
    <citation type="submission" date="2017-01" db="EMBL/GenBank/DDBJ databases">
        <authorList>
            <person name="Mah S.A."/>
            <person name="Swanson W.J."/>
            <person name="Moy G.W."/>
            <person name="Vacquier V.D."/>
        </authorList>
    </citation>
    <scope>NUCLEOTIDE SEQUENCE [LARGE SCALE GENOMIC DNA]</scope>
    <source>
        <strain evidence="1 2">DSM 16927</strain>
    </source>
</reference>
<dbReference type="PRINTS" id="PR01950">
    <property type="entry name" value="LANCSUPER"/>
</dbReference>
<name>A0A1N7KL37_9FLAO</name>
<dbReference type="Proteomes" id="UP000186106">
    <property type="component" value="Unassembled WGS sequence"/>
</dbReference>
<gene>
    <name evidence="1" type="ORF">SAMN05421768_1154</name>
</gene>
<protein>
    <submittedName>
        <fullName evidence="1">Lanthionine synthetase C-like protein</fullName>
    </submittedName>
</protein>
<organism evidence="1 2">
    <name type="scientific">Chryseobacterium joostei</name>
    <dbReference type="NCBI Taxonomy" id="112234"/>
    <lineage>
        <taxon>Bacteria</taxon>
        <taxon>Pseudomonadati</taxon>
        <taxon>Bacteroidota</taxon>
        <taxon>Flavobacteriia</taxon>
        <taxon>Flavobacteriales</taxon>
        <taxon>Weeksellaceae</taxon>
        <taxon>Chryseobacterium group</taxon>
        <taxon>Chryseobacterium</taxon>
    </lineage>
</organism>
<proteinExistence type="predicted"/>
<dbReference type="AlphaFoldDB" id="A0A1N7KL37"/>
<evidence type="ECO:0000313" key="1">
    <source>
        <dbReference type="EMBL" id="SIS62277.1"/>
    </source>
</evidence>
<dbReference type="RefSeq" id="WP_076357667.1">
    <property type="nucleotide sequence ID" value="NZ_FTNZ01000015.1"/>
</dbReference>
<dbReference type="SUPFAM" id="SSF158745">
    <property type="entry name" value="LanC-like"/>
    <property type="match status" value="1"/>
</dbReference>
<dbReference type="STRING" id="112234.SAMN05421768_1154"/>
<sequence length="374" mass="42818">MRTKIEKELNKILSMDLEPIGSDGLFTGKLSYVYSLIHLDKTGKYAEKANEILGSVISNVLEANSSLLLKESIYGGLSGLGWLLREMDQLNVLSDHNNIDLSGLNEKFFEDAIQYTENNNFDYLYGGIGILYYLNLCGEKEYVTAIIDKILEKENQNKRSPFFNDAGLLQGTHFGYAHGLPSLVKIFSEINDERMNALINDSLHYQENIIRNNHTIIENTRYVLPRTVYREEEELFLNWQPSLTWSNSDLNFSTTLYSLPEIYKTENMIESANIIIEESVKRTELKQTVHNEDYRLFFGSAGVAQLYKALYDQNIMPETTSNAYEQWIGKTCDFLDKSNGEKDYSYINGKIGAILSVKEYLGDNVGDWDKLLLI</sequence>
<evidence type="ECO:0000313" key="2">
    <source>
        <dbReference type="Proteomes" id="UP000186106"/>
    </source>
</evidence>
<accession>A0A1N7KL37</accession>
<dbReference type="GO" id="GO:0031179">
    <property type="term" value="P:peptide modification"/>
    <property type="evidence" value="ECO:0007669"/>
    <property type="project" value="InterPro"/>
</dbReference>
<dbReference type="Gene3D" id="1.50.10.20">
    <property type="match status" value="1"/>
</dbReference>